<dbReference type="Proteomes" id="UP001595615">
    <property type="component" value="Unassembled WGS sequence"/>
</dbReference>
<comment type="caution">
    <text evidence="1">The sequence shown here is derived from an EMBL/GenBank/DDBJ whole genome shotgun (WGS) entry which is preliminary data.</text>
</comment>
<evidence type="ECO:0000313" key="1">
    <source>
        <dbReference type="EMBL" id="MFC3714460.1"/>
    </source>
</evidence>
<dbReference type="RefSeq" id="WP_380864081.1">
    <property type="nucleotide sequence ID" value="NZ_JBHRXV010000015.1"/>
</dbReference>
<protein>
    <submittedName>
        <fullName evidence="1">Uncharacterized protein</fullName>
    </submittedName>
</protein>
<name>A0ABV7XE62_9SPHN</name>
<evidence type="ECO:0000313" key="2">
    <source>
        <dbReference type="Proteomes" id="UP001595615"/>
    </source>
</evidence>
<dbReference type="EMBL" id="JBHRXV010000015">
    <property type="protein sequence ID" value="MFC3714460.1"/>
    <property type="molecule type" value="Genomic_DNA"/>
</dbReference>
<keyword evidence="2" id="KW-1185">Reference proteome</keyword>
<reference evidence="2" key="1">
    <citation type="journal article" date="2019" name="Int. J. Syst. Evol. Microbiol.">
        <title>The Global Catalogue of Microorganisms (GCM) 10K type strain sequencing project: providing services to taxonomists for standard genome sequencing and annotation.</title>
        <authorList>
            <consortium name="The Broad Institute Genomics Platform"/>
            <consortium name="The Broad Institute Genome Sequencing Center for Infectious Disease"/>
            <person name="Wu L."/>
            <person name="Ma J."/>
        </authorList>
    </citation>
    <scope>NUCLEOTIDE SEQUENCE [LARGE SCALE GENOMIC DNA]</scope>
    <source>
        <strain evidence="2">KCTC 42644</strain>
    </source>
</reference>
<sequence length="159" mass="17650">MIEDDGSRSDQVDLGSLRSPILFEIIEDTGQFLTVELIETTGLGALERIDELIGDARPIRPQAGDRTVRLIWNYVAYFIVAESFYLFKPGAASSAVVEEVAGEEDFLSYVRSRTWNSDDHFGRLSHWKIQSSDHVVHIAARGAPEFHLVGVVEGTVGND</sequence>
<organism evidence="1 2">
    <name type="scientific">Sphingoaurantiacus capsulatus</name>
    <dbReference type="NCBI Taxonomy" id="1771310"/>
    <lineage>
        <taxon>Bacteria</taxon>
        <taxon>Pseudomonadati</taxon>
        <taxon>Pseudomonadota</taxon>
        <taxon>Alphaproteobacteria</taxon>
        <taxon>Sphingomonadales</taxon>
        <taxon>Sphingosinicellaceae</taxon>
        <taxon>Sphingoaurantiacus</taxon>
    </lineage>
</organism>
<proteinExistence type="predicted"/>
<accession>A0ABV7XE62</accession>
<gene>
    <name evidence="1" type="ORF">ACFOMD_17970</name>
</gene>